<organism evidence="4 6">
    <name type="scientific">Saliniramus fredricksonii</name>
    <dbReference type="NCBI Taxonomy" id="1653334"/>
    <lineage>
        <taxon>Bacteria</taxon>
        <taxon>Pseudomonadati</taxon>
        <taxon>Pseudomonadota</taxon>
        <taxon>Alphaproteobacteria</taxon>
        <taxon>Hyphomicrobiales</taxon>
        <taxon>Salinarimonadaceae</taxon>
        <taxon>Saliniramus</taxon>
    </lineage>
</organism>
<protein>
    <recommendedName>
        <fullName evidence="1">AMP nucleosidase</fullName>
        <ecNumber evidence="1">3.2.2.4</ecNumber>
    </recommendedName>
</protein>
<dbReference type="Pfam" id="PF01048">
    <property type="entry name" value="PNP_UDP_1"/>
    <property type="match status" value="1"/>
</dbReference>
<dbReference type="EMBL" id="LJSX01000002">
    <property type="protein sequence ID" value="KPQ12350.1"/>
    <property type="molecule type" value="Genomic_DNA"/>
</dbReference>
<evidence type="ECO:0000313" key="5">
    <source>
        <dbReference type="EMBL" id="SCC81252.1"/>
    </source>
</evidence>
<dbReference type="EMBL" id="FMBM01000002">
    <property type="protein sequence ID" value="SCC81252.1"/>
    <property type="molecule type" value="Genomic_DNA"/>
</dbReference>
<dbReference type="InterPro" id="IPR047039">
    <property type="entry name" value="AMN_phosphorylase"/>
</dbReference>
<dbReference type="InterPro" id="IPR018953">
    <property type="entry name" value="AMP_nucleoside_Pase_N"/>
</dbReference>
<proteinExistence type="inferred from homology"/>
<reference evidence="5 7" key="2">
    <citation type="submission" date="2016-08" db="EMBL/GenBank/DDBJ databases">
        <authorList>
            <person name="Varghese N."/>
            <person name="Submissions Spin"/>
        </authorList>
    </citation>
    <scope>NUCLEOTIDE SEQUENCE [LARGE SCALE GENOMIC DNA]</scope>
    <source>
        <strain evidence="5 7">HL-109</strain>
    </source>
</reference>
<comment type="catalytic activity">
    <reaction evidence="1">
        <text>AMP + H2O = D-ribose 5-phosphate + adenine</text>
        <dbReference type="Rhea" id="RHEA:20129"/>
        <dbReference type="ChEBI" id="CHEBI:15377"/>
        <dbReference type="ChEBI" id="CHEBI:16708"/>
        <dbReference type="ChEBI" id="CHEBI:78346"/>
        <dbReference type="ChEBI" id="CHEBI:456215"/>
        <dbReference type="EC" id="3.2.2.4"/>
    </reaction>
</comment>
<sequence length="519" mass="57957">MGALRRELKRTTMKGCIMTETPDTSFDANGTPFTEYADPQAAIDALSRTYDDAAETLRGAITRFVKEGVPPDPETRARFRYPELRVVYTEGAKPPRTQRAFAKLLGTGIYATTLTHPEAFAGYLLEQLTPLVNEYGARLQVGAGAQEIPYPYVLDRGDELSQADVSASALAQHFPIPDLTQVGDEIADSVWDAPTDAMRPLSLFDAVRVDYSLRRLVHYTGTDWRAIQPWILLTNYHRYVDQFVQWALEELQREDSVHERLVMPGGISVTREQAARMDAETLMAQSPWHRHQMPAYHLTRREGCGEGVTLVNIGVGPSNAKTITDHLAVLRPHCWLMVGHCGGLRQSQTIGDYVLAHAYLRQDGILDSLVPPDIPIPALAEVQIALQQAAGQVTGERGEALKGRLRTGTVVTNDDRNWELRWSQERRRFNISRAIAIDMESGTIAAQGFRLRVPYGTLLCVSDKPLHGEIKLPGAANAFYQRAVGEHLMIGLETLEILRGQRTALHSRKLRSFDEPPFR</sequence>
<dbReference type="Pfam" id="PF10423">
    <property type="entry name" value="AMNp_N"/>
    <property type="match status" value="1"/>
</dbReference>
<evidence type="ECO:0000313" key="4">
    <source>
        <dbReference type="EMBL" id="KPQ12350.1"/>
    </source>
</evidence>
<dbReference type="STRING" id="1653334.GA0071312_2188"/>
<dbReference type="InterPro" id="IPR037109">
    <property type="entry name" value="AMP_N_sf"/>
</dbReference>
<dbReference type="SUPFAM" id="SSF53167">
    <property type="entry name" value="Purine and uridine phosphorylases"/>
    <property type="match status" value="1"/>
</dbReference>
<dbReference type="HAMAP" id="MF_01932">
    <property type="entry name" value="AMP_nucleosidase"/>
    <property type="match status" value="1"/>
</dbReference>
<gene>
    <name evidence="1 4" type="primary">amn</name>
    <name evidence="5" type="ORF">GA0071312_2188</name>
    <name evidence="4" type="ORF">HLUCCO17_01955</name>
</gene>
<dbReference type="AlphaFoldDB" id="A0A0P7YDH1"/>
<dbReference type="Gene3D" id="3.40.50.1580">
    <property type="entry name" value="Nucleoside phosphorylase domain"/>
    <property type="match status" value="1"/>
</dbReference>
<comment type="caution">
    <text evidence="4">The sequence shown here is derived from an EMBL/GenBank/DDBJ whole genome shotgun (WGS) entry which is preliminary data.</text>
</comment>
<evidence type="ECO:0000259" key="2">
    <source>
        <dbReference type="Pfam" id="PF01048"/>
    </source>
</evidence>
<name>A0A0P7YDH1_9HYPH</name>
<dbReference type="CDD" id="cd17762">
    <property type="entry name" value="AMN"/>
    <property type="match status" value="1"/>
</dbReference>
<evidence type="ECO:0000256" key="1">
    <source>
        <dbReference type="HAMAP-Rule" id="MF_01932"/>
    </source>
</evidence>
<evidence type="ECO:0000313" key="7">
    <source>
        <dbReference type="Proteomes" id="UP000182800"/>
    </source>
</evidence>
<dbReference type="NCBIfam" id="NF006142">
    <property type="entry name" value="PRK08292.1"/>
    <property type="match status" value="1"/>
</dbReference>
<feature type="domain" description="Nucleoside phosphorylase" evidence="2">
    <location>
        <begin position="295"/>
        <end position="468"/>
    </location>
</feature>
<dbReference type="PANTHER" id="PTHR43691">
    <property type="entry name" value="URIDINE PHOSPHORYLASE"/>
    <property type="match status" value="1"/>
</dbReference>
<feature type="domain" description="AMP nucleoside phosphorylase N-terminal" evidence="3">
    <location>
        <begin position="41"/>
        <end position="195"/>
    </location>
</feature>
<reference evidence="4 6" key="1">
    <citation type="submission" date="2015-09" db="EMBL/GenBank/DDBJ databases">
        <title>Identification and resolution of microdiversity through metagenomic sequencing of parallel consortia.</title>
        <authorList>
            <person name="Nelson W.C."/>
            <person name="Romine M.F."/>
            <person name="Lindemann S.R."/>
        </authorList>
    </citation>
    <scope>NUCLEOTIDE SEQUENCE [LARGE SCALE GENOMIC DNA]</scope>
    <source>
        <strain evidence="4">HL-109</strain>
    </source>
</reference>
<dbReference type="Gene3D" id="3.30.1730.10">
    <property type="entry name" value="AMP nucleoside phosphorylase, N-terminal domain"/>
    <property type="match status" value="1"/>
</dbReference>
<dbReference type="InterPro" id="IPR011271">
    <property type="entry name" value="AMP_nucleosidase"/>
</dbReference>
<dbReference type="PATRIC" id="fig|1653334.4.peg.903"/>
<dbReference type="InterPro" id="IPR000845">
    <property type="entry name" value="Nucleoside_phosphorylase_d"/>
</dbReference>
<dbReference type="Proteomes" id="UP000182800">
    <property type="component" value="Unassembled WGS sequence"/>
</dbReference>
<dbReference type="GO" id="GO:0009116">
    <property type="term" value="P:nucleoside metabolic process"/>
    <property type="evidence" value="ECO:0007669"/>
    <property type="project" value="InterPro"/>
</dbReference>
<dbReference type="GO" id="GO:0044209">
    <property type="term" value="P:AMP salvage"/>
    <property type="evidence" value="ECO:0007669"/>
    <property type="project" value="InterPro"/>
</dbReference>
<dbReference type="EC" id="3.2.2.4" evidence="1"/>
<dbReference type="NCBIfam" id="TIGR01717">
    <property type="entry name" value="AMP-nucleosdse"/>
    <property type="match status" value="1"/>
</dbReference>
<dbReference type="Proteomes" id="UP000050497">
    <property type="component" value="Unassembled WGS sequence"/>
</dbReference>
<keyword evidence="1" id="KW-0378">Hydrolase</keyword>
<comment type="similarity">
    <text evidence="1">Belongs to the AMP nucleosidase family.</text>
</comment>
<dbReference type="PANTHER" id="PTHR43691:SF6">
    <property type="entry name" value="AMP NUCLEOSIDASE"/>
    <property type="match status" value="1"/>
</dbReference>
<dbReference type="GO" id="GO:0005829">
    <property type="term" value="C:cytosol"/>
    <property type="evidence" value="ECO:0007669"/>
    <property type="project" value="TreeGrafter"/>
</dbReference>
<comment type="function">
    <text evidence="1">Catalyzes the hydrolysis of the N-glycosidic bond of AMP to form adenine and ribose 5-phosphate. Involved in regulation of AMP concentrations.</text>
</comment>
<evidence type="ECO:0000313" key="6">
    <source>
        <dbReference type="Proteomes" id="UP000050497"/>
    </source>
</evidence>
<accession>A0A0P7YDH1</accession>
<evidence type="ECO:0000259" key="3">
    <source>
        <dbReference type="Pfam" id="PF10423"/>
    </source>
</evidence>
<dbReference type="InterPro" id="IPR035994">
    <property type="entry name" value="Nucleoside_phosphorylase_sf"/>
</dbReference>
<keyword evidence="7" id="KW-1185">Reference proteome</keyword>
<dbReference type="GO" id="GO:0008714">
    <property type="term" value="F:AMP nucleosidase activity"/>
    <property type="evidence" value="ECO:0007669"/>
    <property type="project" value="UniProtKB-UniRule"/>
</dbReference>